<organism evidence="6 7">
    <name type="scientific">Phenylobacterium deserti</name>
    <dbReference type="NCBI Taxonomy" id="1914756"/>
    <lineage>
        <taxon>Bacteria</taxon>
        <taxon>Pseudomonadati</taxon>
        <taxon>Pseudomonadota</taxon>
        <taxon>Alphaproteobacteria</taxon>
        <taxon>Caulobacterales</taxon>
        <taxon>Caulobacteraceae</taxon>
        <taxon>Phenylobacterium</taxon>
    </lineage>
</organism>
<dbReference type="InterPro" id="IPR022488">
    <property type="entry name" value="PPK2-related"/>
</dbReference>
<proteinExistence type="inferred from homology"/>
<dbReference type="AlphaFoldDB" id="A0A328AP67"/>
<evidence type="ECO:0000256" key="3">
    <source>
        <dbReference type="ARBA" id="ARBA00022777"/>
    </source>
</evidence>
<evidence type="ECO:0000256" key="2">
    <source>
        <dbReference type="ARBA" id="ARBA00022679"/>
    </source>
</evidence>
<dbReference type="GO" id="GO:0008976">
    <property type="term" value="F:polyphosphate kinase activity"/>
    <property type="evidence" value="ECO:0007669"/>
    <property type="project" value="UniProtKB-UniRule"/>
</dbReference>
<comment type="subunit">
    <text evidence="4">Homotetramer.</text>
</comment>
<evidence type="ECO:0000256" key="4">
    <source>
        <dbReference type="RuleBase" id="RU369062"/>
    </source>
</evidence>
<dbReference type="NCBIfam" id="TIGR03707">
    <property type="entry name" value="PPK2_P_aer"/>
    <property type="match status" value="1"/>
</dbReference>
<accession>A0A328AP67</accession>
<dbReference type="OrthoDB" id="9775224at2"/>
<dbReference type="EMBL" id="QFYR01000001">
    <property type="protein sequence ID" value="RAK56783.1"/>
    <property type="molecule type" value="Genomic_DNA"/>
</dbReference>
<comment type="caution">
    <text evidence="6">The sequence shown here is derived from an EMBL/GenBank/DDBJ whole genome shotgun (WGS) entry which is preliminary data.</text>
</comment>
<feature type="domain" description="Polyphosphate kinase-2-related" evidence="5">
    <location>
        <begin position="5"/>
        <end position="227"/>
    </location>
</feature>
<dbReference type="Gene3D" id="3.40.50.300">
    <property type="entry name" value="P-loop containing nucleotide triphosphate hydrolases"/>
    <property type="match status" value="1"/>
</dbReference>
<dbReference type="RefSeq" id="WP_111513134.1">
    <property type="nucleotide sequence ID" value="NZ_QFYR01000001.1"/>
</dbReference>
<dbReference type="PANTHER" id="PTHR34383:SF1">
    <property type="entry name" value="ADP-POLYPHOSPHATE PHOSPHOTRANSFERASE"/>
    <property type="match status" value="1"/>
</dbReference>
<dbReference type="PANTHER" id="PTHR34383">
    <property type="entry name" value="POLYPHOSPHATE:AMP PHOSPHOTRANSFERASE-RELATED"/>
    <property type="match status" value="1"/>
</dbReference>
<comment type="similarity">
    <text evidence="1 4">Belongs to the polyphosphate kinase 2 (PPK2) family. Class I subfamily.</text>
</comment>
<dbReference type="Pfam" id="PF03976">
    <property type="entry name" value="PPK2"/>
    <property type="match status" value="1"/>
</dbReference>
<evidence type="ECO:0000256" key="1">
    <source>
        <dbReference type="ARBA" id="ARBA00009924"/>
    </source>
</evidence>
<dbReference type="SUPFAM" id="SSF52540">
    <property type="entry name" value="P-loop containing nucleoside triphosphate hydrolases"/>
    <property type="match status" value="1"/>
</dbReference>
<name>A0A328AP67_9CAUL</name>
<reference evidence="7" key="1">
    <citation type="submission" date="2018-05" db="EMBL/GenBank/DDBJ databases">
        <authorList>
            <person name="Li X."/>
        </authorList>
    </citation>
    <scope>NUCLEOTIDE SEQUENCE [LARGE SCALE GENOMIC DNA]</scope>
    <source>
        <strain evidence="7">YIM 73061</strain>
    </source>
</reference>
<comment type="function">
    <text evidence="4">Uses inorganic polyphosphate (polyP) as a donor to convert GDP to GTP or ADP to ATP.</text>
</comment>
<keyword evidence="3 4" id="KW-0418">Kinase</keyword>
<evidence type="ECO:0000313" key="6">
    <source>
        <dbReference type="EMBL" id="RAK56783.1"/>
    </source>
</evidence>
<dbReference type="Proteomes" id="UP000249725">
    <property type="component" value="Unassembled WGS sequence"/>
</dbReference>
<dbReference type="InterPro" id="IPR027417">
    <property type="entry name" value="P-loop_NTPase"/>
</dbReference>
<evidence type="ECO:0000313" key="7">
    <source>
        <dbReference type="Proteomes" id="UP000249725"/>
    </source>
</evidence>
<gene>
    <name evidence="6" type="primary">ppk2</name>
    <name evidence="6" type="ORF">DJ018_02065</name>
</gene>
<keyword evidence="2 4" id="KW-0808">Transferase</keyword>
<dbReference type="InterPro" id="IPR016898">
    <property type="entry name" value="Polyphosphate_phosphotransfera"/>
</dbReference>
<keyword evidence="7" id="KW-1185">Reference proteome</keyword>
<dbReference type="InterPro" id="IPR022486">
    <property type="entry name" value="PPK2_PA0141"/>
</dbReference>
<dbReference type="EC" id="2.7.4.-" evidence="4"/>
<dbReference type="GO" id="GO:0006793">
    <property type="term" value="P:phosphorus metabolic process"/>
    <property type="evidence" value="ECO:0007669"/>
    <property type="project" value="InterPro"/>
</dbReference>
<protein>
    <recommendedName>
        <fullName evidence="4">ADP/GDP-polyphosphate phosphotransferase</fullName>
        <ecNumber evidence="4">2.7.4.-</ecNumber>
    </recommendedName>
    <alternativeName>
        <fullName evidence="4">Polyphosphate kinase PPK2</fullName>
    </alternativeName>
</protein>
<evidence type="ECO:0000259" key="5">
    <source>
        <dbReference type="Pfam" id="PF03976"/>
    </source>
</evidence>
<dbReference type="PIRSF" id="PIRSF028756">
    <property type="entry name" value="PPK2_prd"/>
    <property type="match status" value="1"/>
</dbReference>
<sequence length="255" mass="29119">MAHHDDGSYQQELEARQLALVRWQQRAMTGGEKVLIIFEGRDAAGKDGSIRVITEHLSVRNTRVVALPKPSDREKSQWFFQRYTAFLPSCGETAIFNRSWYNRAGVERVMGFSSPEEQEVFLRDVPTFETMLAESGLKIVKLWLDVSKDEQAQRLEERRTDPLKVLKTSPLDEVAQSKWDAYSVARDEMLRRTSTQAAPWICVRSDRKKRARLAILSHLVKTLAPAEIAETVSSPDPDVLFPFEISALTDGRLER</sequence>